<feature type="transmembrane region" description="Helical" evidence="7">
    <location>
        <begin position="164"/>
        <end position="183"/>
    </location>
</feature>
<feature type="transmembrane region" description="Helical" evidence="7">
    <location>
        <begin position="213"/>
        <end position="233"/>
    </location>
</feature>
<dbReference type="EMBL" id="BAABGA010000076">
    <property type="protein sequence ID" value="GAA4465693.1"/>
    <property type="molecule type" value="Genomic_DNA"/>
</dbReference>
<keyword evidence="9" id="KW-1185">Reference proteome</keyword>
<evidence type="ECO:0000256" key="6">
    <source>
        <dbReference type="ARBA" id="ARBA00023136"/>
    </source>
</evidence>
<evidence type="ECO:0000256" key="3">
    <source>
        <dbReference type="ARBA" id="ARBA00022475"/>
    </source>
</evidence>
<feature type="transmembrane region" description="Helical" evidence="7">
    <location>
        <begin position="245"/>
        <end position="267"/>
    </location>
</feature>
<evidence type="ECO:0000256" key="1">
    <source>
        <dbReference type="ARBA" id="ARBA00004651"/>
    </source>
</evidence>
<feature type="transmembrane region" description="Helical" evidence="7">
    <location>
        <begin position="103"/>
        <end position="125"/>
    </location>
</feature>
<dbReference type="SUPFAM" id="SSF103473">
    <property type="entry name" value="MFS general substrate transporter"/>
    <property type="match status" value="1"/>
</dbReference>
<evidence type="ECO:0000256" key="2">
    <source>
        <dbReference type="ARBA" id="ARBA00022448"/>
    </source>
</evidence>
<comment type="caution">
    <text evidence="8">The sequence shown here is derived from an EMBL/GenBank/DDBJ whole genome shotgun (WGS) entry which is preliminary data.</text>
</comment>
<proteinExistence type="predicted"/>
<dbReference type="Pfam" id="PF03825">
    <property type="entry name" value="Nuc_H_symport"/>
    <property type="match status" value="1"/>
</dbReference>
<feature type="transmembrane region" description="Helical" evidence="7">
    <location>
        <begin position="274"/>
        <end position="292"/>
    </location>
</feature>
<feature type="transmembrane region" description="Helical" evidence="7">
    <location>
        <begin position="298"/>
        <end position="318"/>
    </location>
</feature>
<keyword evidence="2" id="KW-0813">Transport</keyword>
<evidence type="ECO:0000256" key="7">
    <source>
        <dbReference type="SAM" id="Phobius"/>
    </source>
</evidence>
<feature type="transmembrane region" description="Helical" evidence="7">
    <location>
        <begin position="137"/>
        <end position="158"/>
    </location>
</feature>
<comment type="subcellular location">
    <subcellularLocation>
        <location evidence="1">Cell membrane</location>
        <topology evidence="1">Multi-pass membrane protein</topology>
    </subcellularLocation>
</comment>
<keyword evidence="6 7" id="KW-0472">Membrane</keyword>
<dbReference type="RefSeq" id="WP_339946656.1">
    <property type="nucleotide sequence ID" value="NZ_BAABGA010000076.1"/>
</dbReference>
<protein>
    <submittedName>
        <fullName evidence="8">MFS transporter</fullName>
    </submittedName>
</protein>
<dbReference type="InterPro" id="IPR036259">
    <property type="entry name" value="MFS_trans_sf"/>
</dbReference>
<evidence type="ECO:0000256" key="4">
    <source>
        <dbReference type="ARBA" id="ARBA00022692"/>
    </source>
</evidence>
<feature type="transmembrane region" description="Helical" evidence="7">
    <location>
        <begin position="339"/>
        <end position="357"/>
    </location>
</feature>
<feature type="transmembrane region" description="Helical" evidence="7">
    <location>
        <begin position="7"/>
        <end position="25"/>
    </location>
</feature>
<dbReference type="PANTHER" id="PTHR23522">
    <property type="entry name" value="BLL5896 PROTEIN"/>
    <property type="match status" value="1"/>
</dbReference>
<evidence type="ECO:0000313" key="8">
    <source>
        <dbReference type="EMBL" id="GAA4465693.1"/>
    </source>
</evidence>
<keyword evidence="4 7" id="KW-0812">Transmembrane</keyword>
<dbReference type="InterPro" id="IPR004740">
    <property type="entry name" value="Nuc_H_symport"/>
</dbReference>
<dbReference type="Proteomes" id="UP001500840">
    <property type="component" value="Unassembled WGS sequence"/>
</dbReference>
<feature type="transmembrane region" description="Helical" evidence="7">
    <location>
        <begin position="45"/>
        <end position="63"/>
    </location>
</feature>
<feature type="transmembrane region" description="Helical" evidence="7">
    <location>
        <begin position="416"/>
        <end position="437"/>
    </location>
</feature>
<organism evidence="8 9">
    <name type="scientific">Novipirellula rosea</name>
    <dbReference type="NCBI Taxonomy" id="1031540"/>
    <lineage>
        <taxon>Bacteria</taxon>
        <taxon>Pseudomonadati</taxon>
        <taxon>Planctomycetota</taxon>
        <taxon>Planctomycetia</taxon>
        <taxon>Pirellulales</taxon>
        <taxon>Pirellulaceae</taxon>
        <taxon>Novipirellula</taxon>
    </lineage>
</organism>
<reference evidence="9" key="1">
    <citation type="journal article" date="2019" name="Int. J. Syst. Evol. Microbiol.">
        <title>The Global Catalogue of Microorganisms (GCM) 10K type strain sequencing project: providing services to taxonomists for standard genome sequencing and annotation.</title>
        <authorList>
            <consortium name="The Broad Institute Genomics Platform"/>
            <consortium name="The Broad Institute Genome Sequencing Center for Infectious Disease"/>
            <person name="Wu L."/>
            <person name="Ma J."/>
        </authorList>
    </citation>
    <scope>NUCLEOTIDE SEQUENCE [LARGE SCALE GENOMIC DNA]</scope>
    <source>
        <strain evidence="9">JCM 17759</strain>
    </source>
</reference>
<gene>
    <name evidence="8" type="ORF">GCM10023156_53750</name>
</gene>
<keyword evidence="5 7" id="KW-1133">Transmembrane helix</keyword>
<name>A0ABP8NI22_9BACT</name>
<keyword evidence="3" id="KW-1003">Cell membrane</keyword>
<dbReference type="Gene3D" id="1.20.1250.20">
    <property type="entry name" value="MFS general substrate transporter like domains"/>
    <property type="match status" value="2"/>
</dbReference>
<feature type="transmembrane region" description="Helical" evidence="7">
    <location>
        <begin position="72"/>
        <end position="91"/>
    </location>
</feature>
<dbReference type="PANTHER" id="PTHR23522:SF4">
    <property type="entry name" value="NUCLEOSIDE PERMEASE NUPG-RELATED"/>
    <property type="match status" value="1"/>
</dbReference>
<evidence type="ECO:0000313" key="9">
    <source>
        <dbReference type="Proteomes" id="UP001500840"/>
    </source>
</evidence>
<evidence type="ECO:0000256" key="5">
    <source>
        <dbReference type="ARBA" id="ARBA00022989"/>
    </source>
</evidence>
<sequence>MAPSVRIRLSVMMFLQFFIWGSWYVTAPNFLSTIGFEAADFGNTYSVGPIAGLLTPLLVGLIADRFFSAQKVLAILHLLGGVIMFGAVSFMKGESPSPSVINWGFFLGYMLTYYPTLALTNTIALKNMSDPEKEFPGIRVLGTIGWIAAGFALTFTGYETNSGMFYMTAVAAIALGVFSFALPDTPPVRSDEKVSIRQLFGLDALALLKDRSYLVFLVSSMLICIPLAFYYQITSRVVELTGLPIGTTMSYGQISEIVFMLVMPFFFKRLGVKWMLAIGMLAWVGRYTLFAFGATDEIRWMIILGIVLHGICYDFFFVTGQIYTDKKAPESVRAQAQGLLVMLTLGLGMMIGAQVAGKVEGQHTTPESVQFSEVVVAKTKQIDEATKANVSESEIAIMQEEKTDARHSELAAIQWYWLWMKPALFALAVLVGFILLFHERGVDIAKADIEPIETAPVE</sequence>
<accession>A0ABP8NI22</accession>